<keyword evidence="2" id="KW-0378">Hydrolase</keyword>
<evidence type="ECO:0000313" key="3">
    <source>
        <dbReference type="Proteomes" id="UP000576393"/>
    </source>
</evidence>
<organism evidence="2 3">
    <name type="scientific">Streptosporangium sandarakinum</name>
    <dbReference type="NCBI Taxonomy" id="1260955"/>
    <lineage>
        <taxon>Bacteria</taxon>
        <taxon>Bacillati</taxon>
        <taxon>Actinomycetota</taxon>
        <taxon>Actinomycetes</taxon>
        <taxon>Streptosporangiales</taxon>
        <taxon>Streptosporangiaceae</taxon>
        <taxon>Streptosporangium</taxon>
    </lineage>
</organism>
<evidence type="ECO:0000256" key="1">
    <source>
        <dbReference type="SAM" id="MobiDB-lite"/>
    </source>
</evidence>
<dbReference type="GO" id="GO:0016787">
    <property type="term" value="F:hydrolase activity"/>
    <property type="evidence" value="ECO:0007669"/>
    <property type="project" value="UniProtKB-KW"/>
</dbReference>
<evidence type="ECO:0000313" key="2">
    <source>
        <dbReference type="EMBL" id="NYF43369.1"/>
    </source>
</evidence>
<comment type="caution">
    <text evidence="2">The sequence shown here is derived from an EMBL/GenBank/DDBJ whole genome shotgun (WGS) entry which is preliminary data.</text>
</comment>
<dbReference type="Proteomes" id="UP000576393">
    <property type="component" value="Unassembled WGS sequence"/>
</dbReference>
<protein>
    <submittedName>
        <fullName evidence="2">Peptidyl-tRNA hydrolase</fullName>
    </submittedName>
</protein>
<keyword evidence="3" id="KW-1185">Reference proteome</keyword>
<sequence length="33" mass="3433">MPPEGGAEAITSLGKSPGRDESLDHVTMEFGTD</sequence>
<gene>
    <name evidence="2" type="ORF">HDA43_005596</name>
</gene>
<reference evidence="2 3" key="1">
    <citation type="submission" date="2020-07" db="EMBL/GenBank/DDBJ databases">
        <title>Sequencing the genomes of 1000 actinobacteria strains.</title>
        <authorList>
            <person name="Klenk H.-P."/>
        </authorList>
    </citation>
    <scope>NUCLEOTIDE SEQUENCE [LARGE SCALE GENOMIC DNA]</scope>
    <source>
        <strain evidence="2 3">DSM 45763</strain>
    </source>
</reference>
<dbReference type="AlphaFoldDB" id="A0A852V4H7"/>
<name>A0A852V4H7_9ACTN</name>
<proteinExistence type="predicted"/>
<feature type="compositionally biased region" description="Basic and acidic residues" evidence="1">
    <location>
        <begin position="17"/>
        <end position="27"/>
    </location>
</feature>
<feature type="region of interest" description="Disordered" evidence="1">
    <location>
        <begin position="1"/>
        <end position="33"/>
    </location>
</feature>
<dbReference type="EMBL" id="JACCCO010000003">
    <property type="protein sequence ID" value="NYF43369.1"/>
    <property type="molecule type" value="Genomic_DNA"/>
</dbReference>
<accession>A0A852V4H7</accession>